<feature type="compositionally biased region" description="Gly residues" evidence="1">
    <location>
        <begin position="119"/>
        <end position="128"/>
    </location>
</feature>
<accession>A0A699YF88</accession>
<feature type="region of interest" description="Disordered" evidence="1">
    <location>
        <begin position="113"/>
        <end position="173"/>
    </location>
</feature>
<evidence type="ECO:0000256" key="1">
    <source>
        <dbReference type="SAM" id="MobiDB-lite"/>
    </source>
</evidence>
<evidence type="ECO:0000313" key="3">
    <source>
        <dbReference type="Proteomes" id="UP000485058"/>
    </source>
</evidence>
<organism evidence="2 3">
    <name type="scientific">Haematococcus lacustris</name>
    <name type="common">Green alga</name>
    <name type="synonym">Haematococcus pluvialis</name>
    <dbReference type="NCBI Taxonomy" id="44745"/>
    <lineage>
        <taxon>Eukaryota</taxon>
        <taxon>Viridiplantae</taxon>
        <taxon>Chlorophyta</taxon>
        <taxon>core chlorophytes</taxon>
        <taxon>Chlorophyceae</taxon>
        <taxon>CS clade</taxon>
        <taxon>Chlamydomonadales</taxon>
        <taxon>Haematococcaceae</taxon>
        <taxon>Haematococcus</taxon>
    </lineage>
</organism>
<name>A0A699YF88_HAELA</name>
<reference evidence="2 3" key="1">
    <citation type="submission" date="2020-02" db="EMBL/GenBank/DDBJ databases">
        <title>Draft genome sequence of Haematococcus lacustris strain NIES-144.</title>
        <authorList>
            <person name="Morimoto D."/>
            <person name="Nakagawa S."/>
            <person name="Yoshida T."/>
            <person name="Sawayama S."/>
        </authorList>
    </citation>
    <scope>NUCLEOTIDE SEQUENCE [LARGE SCALE GENOMIC DNA]</scope>
    <source>
        <strain evidence="2 3">NIES-144</strain>
    </source>
</reference>
<feature type="compositionally biased region" description="Gly residues" evidence="1">
    <location>
        <begin position="138"/>
        <end position="149"/>
    </location>
</feature>
<feature type="region of interest" description="Disordered" evidence="1">
    <location>
        <begin position="17"/>
        <end position="42"/>
    </location>
</feature>
<dbReference type="EMBL" id="BLLF01000041">
    <property type="protein sequence ID" value="GFH06498.1"/>
    <property type="molecule type" value="Genomic_DNA"/>
</dbReference>
<keyword evidence="3" id="KW-1185">Reference proteome</keyword>
<dbReference type="Proteomes" id="UP000485058">
    <property type="component" value="Unassembled WGS sequence"/>
</dbReference>
<protein>
    <submittedName>
        <fullName evidence="2">Uncharacterized protein</fullName>
    </submittedName>
</protein>
<dbReference type="AlphaFoldDB" id="A0A699YF88"/>
<comment type="caution">
    <text evidence="2">The sequence shown here is derived from an EMBL/GenBank/DDBJ whole genome shotgun (WGS) entry which is preliminary data.</text>
</comment>
<proteinExistence type="predicted"/>
<evidence type="ECO:0000313" key="2">
    <source>
        <dbReference type="EMBL" id="GFH06498.1"/>
    </source>
</evidence>
<sequence length="173" mass="17373">MTWARRESTWRSLRGVGREVWPPGSRPAEAVEADQGPGHASGLTMPAALPSDGLLQSSPTFSTWQQPVSWHLPGGQPEAHHRHPGHLGRCVEGVQGPQVGTAAAEAVPGLGAGAVPQEAGGGRGGGGHEAPWACQAAGGPGAQTSGGAGCLRMSTAPPGSAQQFMASSPVRGS</sequence>
<gene>
    <name evidence="2" type="ORF">HaLaN_01143</name>
</gene>